<gene>
    <name evidence="5" type="ORF">ACFW88_11800</name>
</gene>
<feature type="compositionally biased region" description="Basic and acidic residues" evidence="1">
    <location>
        <begin position="359"/>
        <end position="403"/>
    </location>
</feature>
<keyword evidence="6" id="KW-1185">Reference proteome</keyword>
<comment type="caution">
    <text evidence="5">The sequence shown here is derived from an EMBL/GenBank/DDBJ whole genome shotgun (WGS) entry which is preliminary data.</text>
</comment>
<feature type="domain" description="vWA-MoxR associated protein C-terminal" evidence="4">
    <location>
        <begin position="225"/>
        <end position="344"/>
    </location>
</feature>
<feature type="domain" description="Effector-associated" evidence="3">
    <location>
        <begin position="2"/>
        <end position="84"/>
    </location>
</feature>
<protein>
    <submittedName>
        <fullName evidence="5">Uncharacterized protein</fullName>
    </submittedName>
</protein>
<organism evidence="5 6">
    <name type="scientific">Streptomyces anandii</name>
    <dbReference type="NCBI Taxonomy" id="285454"/>
    <lineage>
        <taxon>Bacteria</taxon>
        <taxon>Bacillati</taxon>
        <taxon>Actinomycetota</taxon>
        <taxon>Actinomycetes</taxon>
        <taxon>Kitasatosporales</taxon>
        <taxon>Streptomycetaceae</taxon>
        <taxon>Streptomyces</taxon>
    </lineage>
</organism>
<proteinExistence type="predicted"/>
<evidence type="ECO:0000259" key="4">
    <source>
        <dbReference type="Pfam" id="PF20028"/>
    </source>
</evidence>
<accession>A0ABW6H3P6</accession>
<reference evidence="5 6" key="1">
    <citation type="submission" date="2024-09" db="EMBL/GenBank/DDBJ databases">
        <title>The Natural Products Discovery Center: Release of the First 8490 Sequenced Strains for Exploring Actinobacteria Biosynthetic Diversity.</title>
        <authorList>
            <person name="Kalkreuter E."/>
            <person name="Kautsar S.A."/>
            <person name="Yang D."/>
            <person name="Bader C.D."/>
            <person name="Teijaro C.N."/>
            <person name="Fluegel L."/>
            <person name="Davis C.M."/>
            <person name="Simpson J.R."/>
            <person name="Lauterbach L."/>
            <person name="Steele A.D."/>
            <person name="Gui C."/>
            <person name="Meng S."/>
            <person name="Li G."/>
            <person name="Viehrig K."/>
            <person name="Ye F."/>
            <person name="Su P."/>
            <person name="Kiefer A.F."/>
            <person name="Nichols A."/>
            <person name="Cepeda A.J."/>
            <person name="Yan W."/>
            <person name="Fan B."/>
            <person name="Jiang Y."/>
            <person name="Adhikari A."/>
            <person name="Zheng C.-J."/>
            <person name="Schuster L."/>
            <person name="Cowan T.M."/>
            <person name="Smanski M.J."/>
            <person name="Chevrette M.G."/>
            <person name="De Carvalho L.P.S."/>
            <person name="Shen B."/>
        </authorList>
    </citation>
    <scope>NUCLEOTIDE SEQUENCE [LARGE SCALE GENOMIC DNA]</scope>
    <source>
        <strain evidence="5 6">NPDC059500</strain>
    </source>
</reference>
<evidence type="ECO:0000313" key="6">
    <source>
        <dbReference type="Proteomes" id="UP001599756"/>
    </source>
</evidence>
<dbReference type="RefSeq" id="WP_381840902.1">
    <property type="nucleotide sequence ID" value="NZ_JBHYTS010000014.1"/>
</dbReference>
<evidence type="ECO:0000259" key="2">
    <source>
        <dbReference type="Pfam" id="PF19916"/>
    </source>
</evidence>
<evidence type="ECO:0000259" key="3">
    <source>
        <dbReference type="Pfam" id="PF19956"/>
    </source>
</evidence>
<feature type="domain" description="vWA-MoxR associated protein middle region 0" evidence="2">
    <location>
        <begin position="93"/>
        <end position="197"/>
    </location>
</feature>
<dbReference type="Pfam" id="PF20028">
    <property type="entry name" value="VMAP-C"/>
    <property type="match status" value="2"/>
</dbReference>
<dbReference type="Proteomes" id="UP001599756">
    <property type="component" value="Unassembled WGS sequence"/>
</dbReference>
<dbReference type="InterPro" id="IPR045450">
    <property type="entry name" value="VMAP_C"/>
</dbReference>
<name>A0ABW6H3P6_9ACTN</name>
<dbReference type="Pfam" id="PF19916">
    <property type="entry name" value="VMAP-M0"/>
    <property type="match status" value="1"/>
</dbReference>
<dbReference type="EMBL" id="JBHYTS010000014">
    <property type="protein sequence ID" value="MFE1751207.1"/>
    <property type="molecule type" value="Genomic_DNA"/>
</dbReference>
<dbReference type="InterPro" id="IPR045555">
    <property type="entry name" value="VMAP-M0"/>
</dbReference>
<dbReference type="Pfam" id="PF19956">
    <property type="entry name" value="EAD2"/>
    <property type="match status" value="1"/>
</dbReference>
<feature type="region of interest" description="Disordered" evidence="1">
    <location>
        <begin position="528"/>
        <end position="554"/>
    </location>
</feature>
<feature type="region of interest" description="Disordered" evidence="1">
    <location>
        <begin position="335"/>
        <end position="419"/>
    </location>
</feature>
<sequence length="554" mass="61898">MADVLNRSPRFATPSSRQDLVSYLVRALEQPFTAREKAPARSFDHFTHIVTECTLHSEGTDALAEAVASLDGDRRTALEMRQLSDKWTAREQLDEEELLFLDQLLGQVGAEHDVQAIALASLQPVPAPLPEHCTDARSVLLYLLRRNALPDGLPPFLAFLEFLAASTGEPLASPLREWTERRARGRELWPALQACRARADGTRVTAARERRMMLVLLPDGLDDDYYALRVWHQDDAPYPAPALRDNDARVREADLERAIRGKVREASQGHDKGAALTVEFWLPLSLINLPVAEWCAPREPGAPDDVRVVVRSLDRVRASGSLRSWRERWSRMVDTSEGAGAGGDAGTDRGVDVAFPVGLDRDRERDRGQERDRDRERERERDPDRERERGRARDLEWNPDRSRGGGSPEPAEFPEWPEPRPNLPLVLSAPPDCAEGRDQLLRAITIGVPVVLWHRHDCTSREFRDTVDVLLSHGPVSTLPERIRAMRLACEAGGLPTEVVRGLTLMWDDPNRSLPVLSPLVAPDEVASPPLFHPHGATGDTVSGPSARLPHRTR</sequence>
<dbReference type="InterPro" id="IPR045431">
    <property type="entry name" value="EAD2"/>
</dbReference>
<evidence type="ECO:0000313" key="5">
    <source>
        <dbReference type="EMBL" id="MFE1751207.1"/>
    </source>
</evidence>
<evidence type="ECO:0000256" key="1">
    <source>
        <dbReference type="SAM" id="MobiDB-lite"/>
    </source>
</evidence>
<feature type="domain" description="vWA-MoxR associated protein C-terminal" evidence="4">
    <location>
        <begin position="372"/>
        <end position="510"/>
    </location>
</feature>